<dbReference type="PANTHER" id="PTHR33050:SF7">
    <property type="entry name" value="RIBONUCLEASE H"/>
    <property type="match status" value="1"/>
</dbReference>
<name>A0A2G9TSR6_TELCI</name>
<dbReference type="InterPro" id="IPR000477">
    <property type="entry name" value="RT_dom"/>
</dbReference>
<dbReference type="OrthoDB" id="10068174at2759"/>
<accession>A0A2G9TSR6</accession>
<evidence type="ECO:0000313" key="3">
    <source>
        <dbReference type="EMBL" id="PIO60977.1"/>
    </source>
</evidence>
<gene>
    <name evidence="3" type="ORF">TELCIR_17514</name>
</gene>
<dbReference type="Pfam" id="PF00078">
    <property type="entry name" value="RVT_1"/>
    <property type="match status" value="1"/>
</dbReference>
<dbReference type="InterPro" id="IPR043128">
    <property type="entry name" value="Rev_trsase/Diguanyl_cyclase"/>
</dbReference>
<dbReference type="PANTHER" id="PTHR33050">
    <property type="entry name" value="REVERSE TRANSCRIPTASE DOMAIN-CONTAINING PROTEIN"/>
    <property type="match status" value="1"/>
</dbReference>
<dbReference type="InterPro" id="IPR043502">
    <property type="entry name" value="DNA/RNA_pol_sf"/>
</dbReference>
<dbReference type="CDD" id="cd03714">
    <property type="entry name" value="RT_DIRS1"/>
    <property type="match status" value="1"/>
</dbReference>
<feature type="domain" description="Reverse transcriptase" evidence="2">
    <location>
        <begin position="225"/>
        <end position="375"/>
    </location>
</feature>
<sequence length="466" mass="52681">MSRDGNIPVNEDVEHPADDQHMEERDVHEDVFDAVIRLDPRDLNAIIQAVKADTPSTSKLPSTTCSFKREGFGRQFDFNNDVIQKLTPLQSIEGVTATVSDVIQDLTVRNETLKIADSYPQVFNFLDIKKKSEALKTMDSKLGVTYYPRVTQGNSGTSIKRMRTEGDRLAISAEEKATGPKNAQEINKLLSTGAIREVLCDSQQQLHIHPLSVAKGKKLRLVLDLSHLNQFLHVPKIKLDDMSSILNVLPEKGFMATFDLRSGYHHVRISESHTEYLGFRWGERVFKFLCLPFGLASAPFIFTKLLRSFIKVWRAQGRGLAIYIDDGIIFERSMEACAETVSIVRADLRRAGWFFAEDKCKWSPSQTCKWLGFHIDLSSMIISVSADRLSKAVQRLETLYNLSRPSLYDRLRWAGTTSSLHVVLNNEDKRNTRAVSREIAAAQSQNCDCPKVGTKPVKRWWSCDTG</sequence>
<dbReference type="InterPro" id="IPR052055">
    <property type="entry name" value="Hepadnavirus_pol/RT"/>
</dbReference>
<keyword evidence="4" id="KW-1185">Reference proteome</keyword>
<dbReference type="EMBL" id="KZ354446">
    <property type="protein sequence ID" value="PIO60977.1"/>
    <property type="molecule type" value="Genomic_DNA"/>
</dbReference>
<reference evidence="3 4" key="1">
    <citation type="submission" date="2015-09" db="EMBL/GenBank/DDBJ databases">
        <title>Draft genome of the parasitic nematode Teladorsagia circumcincta isolate WARC Sus (inbred).</title>
        <authorList>
            <person name="Mitreva M."/>
        </authorList>
    </citation>
    <scope>NUCLEOTIDE SEQUENCE [LARGE SCALE GENOMIC DNA]</scope>
    <source>
        <strain evidence="3 4">S</strain>
    </source>
</reference>
<dbReference type="GO" id="GO:0003964">
    <property type="term" value="F:RNA-directed DNA polymerase activity"/>
    <property type="evidence" value="ECO:0007669"/>
    <property type="project" value="UniProtKB-KW"/>
</dbReference>
<dbReference type="AlphaFoldDB" id="A0A2G9TSR6"/>
<evidence type="ECO:0000256" key="1">
    <source>
        <dbReference type="SAM" id="MobiDB-lite"/>
    </source>
</evidence>
<feature type="region of interest" description="Disordered" evidence="1">
    <location>
        <begin position="1"/>
        <end position="25"/>
    </location>
</feature>
<protein>
    <submittedName>
        <fullName evidence="3">Reverse transcriptase</fullName>
    </submittedName>
</protein>
<keyword evidence="3" id="KW-0695">RNA-directed DNA polymerase</keyword>
<keyword evidence="3" id="KW-0548">Nucleotidyltransferase</keyword>
<dbReference type="Proteomes" id="UP000230423">
    <property type="component" value="Unassembled WGS sequence"/>
</dbReference>
<dbReference type="SUPFAM" id="SSF56672">
    <property type="entry name" value="DNA/RNA polymerases"/>
    <property type="match status" value="1"/>
</dbReference>
<organism evidence="3 4">
    <name type="scientific">Teladorsagia circumcincta</name>
    <name type="common">Brown stomach worm</name>
    <name type="synonym">Ostertagia circumcincta</name>
    <dbReference type="NCBI Taxonomy" id="45464"/>
    <lineage>
        <taxon>Eukaryota</taxon>
        <taxon>Metazoa</taxon>
        <taxon>Ecdysozoa</taxon>
        <taxon>Nematoda</taxon>
        <taxon>Chromadorea</taxon>
        <taxon>Rhabditida</taxon>
        <taxon>Rhabditina</taxon>
        <taxon>Rhabditomorpha</taxon>
        <taxon>Strongyloidea</taxon>
        <taxon>Trichostrongylidae</taxon>
        <taxon>Teladorsagia</taxon>
    </lineage>
</organism>
<keyword evidence="3" id="KW-0808">Transferase</keyword>
<feature type="compositionally biased region" description="Basic and acidic residues" evidence="1">
    <location>
        <begin position="12"/>
        <end position="25"/>
    </location>
</feature>
<evidence type="ECO:0000313" key="4">
    <source>
        <dbReference type="Proteomes" id="UP000230423"/>
    </source>
</evidence>
<dbReference type="Gene3D" id="3.10.10.10">
    <property type="entry name" value="HIV Type 1 Reverse Transcriptase, subunit A, domain 1"/>
    <property type="match status" value="1"/>
</dbReference>
<dbReference type="Gene3D" id="3.30.70.270">
    <property type="match status" value="1"/>
</dbReference>
<evidence type="ECO:0000259" key="2">
    <source>
        <dbReference type="Pfam" id="PF00078"/>
    </source>
</evidence>
<proteinExistence type="predicted"/>